<gene>
    <name evidence="1" type="ORF">M8818_000179</name>
</gene>
<reference evidence="1" key="1">
    <citation type="submission" date="2024-02" db="EMBL/GenBank/DDBJ databases">
        <title>Metagenome Assembled Genome of Zalaria obscura JY119.</title>
        <authorList>
            <person name="Vighnesh L."/>
            <person name="Jagadeeshwari U."/>
            <person name="Venkata Ramana C."/>
            <person name="Sasikala C."/>
        </authorList>
    </citation>
    <scope>NUCLEOTIDE SEQUENCE</scope>
    <source>
        <strain evidence="1">JY119</strain>
    </source>
</reference>
<sequence>MDSEGSRKRAAPGGGDDSNKRANTKQKRPWRVTRVGPNEGKELRRTIEPGDSGIWATCDKGREGKCIGELRDLFAEYAELLYADQLPAAEVKTDDASGDVEASIENEIQQELQDIRKPAAGHLFAPVRLPVQCVVFFKTQAPVDPVSFVHRICKDAAADPQRKRTRFTKRLSPMTLIGRASEEGLAKVADQVLASQFHAEPIVSRKFAIRPTLRNHNVLSRDAVIKQVAAAVGQGHKAAVGEPIDEMAHNVRPACESAVAGRC</sequence>
<dbReference type="EMBL" id="JAMKPW020000001">
    <property type="protein sequence ID" value="KAK8222011.1"/>
    <property type="molecule type" value="Genomic_DNA"/>
</dbReference>
<evidence type="ECO:0000313" key="2">
    <source>
        <dbReference type="Proteomes" id="UP001320706"/>
    </source>
</evidence>
<proteinExistence type="predicted"/>
<name>A0ACC3SNW8_9PEZI</name>
<accession>A0ACC3SNW8</accession>
<comment type="caution">
    <text evidence="1">The sequence shown here is derived from an EMBL/GenBank/DDBJ whole genome shotgun (WGS) entry which is preliminary data.</text>
</comment>
<evidence type="ECO:0000313" key="1">
    <source>
        <dbReference type="EMBL" id="KAK8222011.1"/>
    </source>
</evidence>
<protein>
    <submittedName>
        <fullName evidence="1">Uncharacterized protein</fullName>
    </submittedName>
</protein>
<organism evidence="1 2">
    <name type="scientific">Zalaria obscura</name>
    <dbReference type="NCBI Taxonomy" id="2024903"/>
    <lineage>
        <taxon>Eukaryota</taxon>
        <taxon>Fungi</taxon>
        <taxon>Dikarya</taxon>
        <taxon>Ascomycota</taxon>
        <taxon>Pezizomycotina</taxon>
        <taxon>Dothideomycetes</taxon>
        <taxon>Dothideomycetidae</taxon>
        <taxon>Dothideales</taxon>
        <taxon>Zalariaceae</taxon>
        <taxon>Zalaria</taxon>
    </lineage>
</organism>
<dbReference type="Proteomes" id="UP001320706">
    <property type="component" value="Unassembled WGS sequence"/>
</dbReference>
<keyword evidence="2" id="KW-1185">Reference proteome</keyword>